<gene>
    <name evidence="2" type="ORF">RGI145_09715</name>
</gene>
<dbReference type="InterPro" id="IPR017827">
    <property type="entry name" value="HSQ_synthase_HpnC"/>
</dbReference>
<dbReference type="STRING" id="257708.RGI145_09715"/>
<sequence>MTQAADLASGKGSGDENFPVASRLVSARHRPAILAFYRFARIADDVADHPTAAPAEKLEQLARMERGLRGETGANPEGEALHRVLRERGLDEQHPLDLLEAFRRDVTRLRYADWTELMDYCRYSASPVGRFVLDVHGESRALWPRNDALCSALQVINHLQDCAKDRRNLDRVYLPQDLLERAGIGVEALDAPAASPALRGVIATLAEKTAGLLDASRAFSTQIQDLRLSVEVGVIQKLAESLTIRLLRRDPLAERVHHRRAEALGLALLGAAGTLGTRWGWFSRKGTGPDVTSPDGAETGGTEQEARRRE</sequence>
<evidence type="ECO:0000313" key="2">
    <source>
        <dbReference type="EMBL" id="APT57339.1"/>
    </source>
</evidence>
<name>A0A1L7AF82_9PROT</name>
<dbReference type="GO" id="GO:0051996">
    <property type="term" value="F:squalene synthase [NAD(P)H] activity"/>
    <property type="evidence" value="ECO:0007669"/>
    <property type="project" value="InterPro"/>
</dbReference>
<dbReference type="InterPro" id="IPR033904">
    <property type="entry name" value="Trans_IPPS_HH"/>
</dbReference>
<accession>A0A1L7AF82</accession>
<reference evidence="2 3" key="1">
    <citation type="submission" date="2016-05" db="EMBL/GenBank/DDBJ databases">
        <title>Complete Genome and Methylome Analysis of Psychrotrophic Bacterial Isolates from Antarctic Lake Untersee.</title>
        <authorList>
            <person name="Fomenkov A."/>
            <person name="Akimov V.N."/>
            <person name="Vasilyeva L.V."/>
            <person name="Andersen D."/>
            <person name="Vincze T."/>
            <person name="Roberts R.J."/>
        </authorList>
    </citation>
    <scope>NUCLEOTIDE SEQUENCE [LARGE SCALE GENOMIC DNA]</scope>
    <source>
        <strain evidence="2 3">U14-5</strain>
    </source>
</reference>
<dbReference type="eggNOG" id="COG1562">
    <property type="taxonomic scope" value="Bacteria"/>
</dbReference>
<dbReference type="EMBL" id="CP015583">
    <property type="protein sequence ID" value="APT57339.1"/>
    <property type="molecule type" value="Genomic_DNA"/>
</dbReference>
<dbReference type="NCBIfam" id="TIGR03464">
    <property type="entry name" value="HpnC"/>
    <property type="match status" value="1"/>
</dbReference>
<organism evidence="2 3">
    <name type="scientific">Roseomonas gilardii</name>
    <dbReference type="NCBI Taxonomy" id="257708"/>
    <lineage>
        <taxon>Bacteria</taxon>
        <taxon>Pseudomonadati</taxon>
        <taxon>Pseudomonadota</taxon>
        <taxon>Alphaproteobacteria</taxon>
        <taxon>Acetobacterales</taxon>
        <taxon>Roseomonadaceae</taxon>
        <taxon>Roseomonas</taxon>
    </lineage>
</organism>
<feature type="region of interest" description="Disordered" evidence="1">
    <location>
        <begin position="283"/>
        <end position="310"/>
    </location>
</feature>
<dbReference type="Pfam" id="PF00494">
    <property type="entry name" value="SQS_PSY"/>
    <property type="match status" value="1"/>
</dbReference>
<dbReference type="SFLD" id="SFLDG01018">
    <property type="entry name" value="Squalene/Phytoene_Synthase_Lik"/>
    <property type="match status" value="1"/>
</dbReference>
<dbReference type="AlphaFoldDB" id="A0A1L7AF82"/>
<dbReference type="InterPro" id="IPR044843">
    <property type="entry name" value="Trans_IPPS_bact-type"/>
</dbReference>
<dbReference type="GO" id="GO:0016114">
    <property type="term" value="P:terpenoid biosynthetic process"/>
    <property type="evidence" value="ECO:0007669"/>
    <property type="project" value="UniProtKB-ARBA"/>
</dbReference>
<dbReference type="InterPro" id="IPR002060">
    <property type="entry name" value="Squ/phyt_synthse"/>
</dbReference>
<dbReference type="GO" id="GO:0004311">
    <property type="term" value="F:geranylgeranyl diphosphate synthase activity"/>
    <property type="evidence" value="ECO:0007669"/>
    <property type="project" value="InterPro"/>
</dbReference>
<dbReference type="CDD" id="cd00683">
    <property type="entry name" value="Trans_IPPS_HH"/>
    <property type="match status" value="1"/>
</dbReference>
<dbReference type="SUPFAM" id="SSF48576">
    <property type="entry name" value="Terpenoid synthases"/>
    <property type="match status" value="1"/>
</dbReference>
<dbReference type="Gene3D" id="1.10.600.10">
    <property type="entry name" value="Farnesyl Diphosphate Synthase"/>
    <property type="match status" value="1"/>
</dbReference>
<dbReference type="PANTHER" id="PTHR31480">
    <property type="entry name" value="BIFUNCTIONAL LYCOPENE CYCLASE/PHYTOENE SYNTHASE"/>
    <property type="match status" value="1"/>
</dbReference>
<dbReference type="SFLD" id="SFLDS00005">
    <property type="entry name" value="Isoprenoid_Synthase_Type_I"/>
    <property type="match status" value="1"/>
</dbReference>
<dbReference type="KEGG" id="rgi:RGI145_09715"/>
<dbReference type="RefSeq" id="WP_075798186.1">
    <property type="nucleotide sequence ID" value="NZ_CP015583.1"/>
</dbReference>
<dbReference type="Proteomes" id="UP000185494">
    <property type="component" value="Chromosome 1"/>
</dbReference>
<evidence type="ECO:0000256" key="1">
    <source>
        <dbReference type="SAM" id="MobiDB-lite"/>
    </source>
</evidence>
<evidence type="ECO:0000313" key="3">
    <source>
        <dbReference type="Proteomes" id="UP000185494"/>
    </source>
</evidence>
<protein>
    <submittedName>
        <fullName evidence="2">Squalene synthase HpnC</fullName>
    </submittedName>
</protein>
<dbReference type="InterPro" id="IPR008949">
    <property type="entry name" value="Isoprenoid_synthase_dom_sf"/>
</dbReference>
<dbReference type="SFLD" id="SFLDG01212">
    <property type="entry name" value="Phytoene_synthase_like"/>
    <property type="match status" value="1"/>
</dbReference>
<proteinExistence type="predicted"/>